<keyword evidence="2" id="KW-1185">Reference proteome</keyword>
<accession>A0A8T1ZIV9</accession>
<sequence>MFTNCSSSTTSHLIHLNRRNMRCDASEVEDEVVETMIWGEKDVELEREATQDVKDAEAALQRALQSSLFDSQTQKSTQGPMLGENTTVHNVLSDMVDRVSSETSLGELWEAVQKATLALSLAEARLQVLMESARHEASEIEDEVLKTMIWGEKAIELEREATQDVKDAEAAFERELQASLFYSQVHGQVLDGKPTFVDEDEISRGMAEKQLAVDEVYTCEERPDMPIRPMP</sequence>
<dbReference type="AlphaFoldDB" id="A0A8T1ZIV9"/>
<evidence type="ECO:0000313" key="2">
    <source>
        <dbReference type="Proteomes" id="UP000694251"/>
    </source>
</evidence>
<dbReference type="OrthoDB" id="10599521at2759"/>
<protein>
    <submittedName>
        <fullName evidence="1">Uncharacterized protein</fullName>
    </submittedName>
</protein>
<dbReference type="EMBL" id="JAEFBJ010000011">
    <property type="protein sequence ID" value="KAG7558013.1"/>
    <property type="molecule type" value="Genomic_DNA"/>
</dbReference>
<evidence type="ECO:0000313" key="1">
    <source>
        <dbReference type="EMBL" id="KAG7558013.1"/>
    </source>
</evidence>
<proteinExistence type="predicted"/>
<organism evidence="1 2">
    <name type="scientific">Arabidopsis suecica</name>
    <name type="common">Swedish thale-cress</name>
    <name type="synonym">Cardaminopsis suecica</name>
    <dbReference type="NCBI Taxonomy" id="45249"/>
    <lineage>
        <taxon>Eukaryota</taxon>
        <taxon>Viridiplantae</taxon>
        <taxon>Streptophyta</taxon>
        <taxon>Embryophyta</taxon>
        <taxon>Tracheophyta</taxon>
        <taxon>Spermatophyta</taxon>
        <taxon>Magnoliopsida</taxon>
        <taxon>eudicotyledons</taxon>
        <taxon>Gunneridae</taxon>
        <taxon>Pentapetalae</taxon>
        <taxon>rosids</taxon>
        <taxon>malvids</taxon>
        <taxon>Brassicales</taxon>
        <taxon>Brassicaceae</taxon>
        <taxon>Camelineae</taxon>
        <taxon>Arabidopsis</taxon>
    </lineage>
</organism>
<dbReference type="Proteomes" id="UP000694251">
    <property type="component" value="Chromosome 11"/>
</dbReference>
<comment type="caution">
    <text evidence="1">The sequence shown here is derived from an EMBL/GenBank/DDBJ whole genome shotgun (WGS) entry which is preliminary data.</text>
</comment>
<gene>
    <name evidence="1" type="ORF">ISN44_As11g039340</name>
</gene>
<reference evidence="1 2" key="1">
    <citation type="submission" date="2020-12" db="EMBL/GenBank/DDBJ databases">
        <title>Concerted genomic and epigenomic changes stabilize Arabidopsis allopolyploids.</title>
        <authorList>
            <person name="Chen Z."/>
        </authorList>
    </citation>
    <scope>NUCLEOTIDE SEQUENCE [LARGE SCALE GENOMIC DNA]</scope>
    <source>
        <strain evidence="1">As9502</strain>
        <tissue evidence="1">Leaf</tissue>
    </source>
</reference>
<name>A0A8T1ZIV9_ARASU</name>